<dbReference type="PROSITE" id="PS01032">
    <property type="entry name" value="PPM_1"/>
    <property type="match status" value="1"/>
</dbReference>
<feature type="compositionally biased region" description="Polar residues" evidence="10">
    <location>
        <begin position="324"/>
        <end position="336"/>
    </location>
</feature>
<evidence type="ECO:0000256" key="10">
    <source>
        <dbReference type="SAM" id="MobiDB-lite"/>
    </source>
</evidence>
<dbReference type="GO" id="GO:0004722">
    <property type="term" value="F:protein serine/threonine phosphatase activity"/>
    <property type="evidence" value="ECO:0007669"/>
    <property type="project" value="UniProtKB-EC"/>
</dbReference>
<keyword evidence="6 9" id="KW-0378">Hydrolase</keyword>
<dbReference type="GO" id="GO:0046872">
    <property type="term" value="F:metal ion binding"/>
    <property type="evidence" value="ECO:0007669"/>
    <property type="project" value="UniProtKB-KW"/>
</dbReference>
<evidence type="ECO:0000256" key="8">
    <source>
        <dbReference type="ARBA" id="ARBA00023211"/>
    </source>
</evidence>
<evidence type="ECO:0000256" key="9">
    <source>
        <dbReference type="RuleBase" id="RU003465"/>
    </source>
</evidence>
<evidence type="ECO:0000259" key="11">
    <source>
        <dbReference type="PROSITE" id="PS51746"/>
    </source>
</evidence>
<dbReference type="InterPro" id="IPR036457">
    <property type="entry name" value="PPM-type-like_dom_sf"/>
</dbReference>
<dbReference type="SUPFAM" id="SSF81606">
    <property type="entry name" value="PP2C-like"/>
    <property type="match status" value="1"/>
</dbReference>
<dbReference type="GeneID" id="117570039"/>
<accession>A0A6P8WUI4</accession>
<evidence type="ECO:0000256" key="1">
    <source>
        <dbReference type="ARBA" id="ARBA00001936"/>
    </source>
</evidence>
<dbReference type="RefSeq" id="XP_034107355.1">
    <property type="nucleotide sequence ID" value="XM_034251464.2"/>
</dbReference>
<proteinExistence type="inferred from homology"/>
<dbReference type="CDD" id="cd00143">
    <property type="entry name" value="PP2Cc"/>
    <property type="match status" value="1"/>
</dbReference>
<comment type="cofactor">
    <cofactor evidence="2">
        <name>Mg(2+)</name>
        <dbReference type="ChEBI" id="CHEBI:18420"/>
    </cofactor>
</comment>
<dbReference type="PANTHER" id="PTHR13832">
    <property type="entry name" value="PROTEIN PHOSPHATASE 2C"/>
    <property type="match status" value="1"/>
</dbReference>
<comment type="similarity">
    <text evidence="3 9">Belongs to the PP2C family.</text>
</comment>
<keyword evidence="7 9" id="KW-0904">Protein phosphatase</keyword>
<keyword evidence="5" id="KW-0479">Metal-binding</keyword>
<evidence type="ECO:0000313" key="12">
    <source>
        <dbReference type="Proteomes" id="UP000515160"/>
    </source>
</evidence>
<feature type="domain" description="PPM-type phosphatase" evidence="11">
    <location>
        <begin position="23"/>
        <end position="286"/>
    </location>
</feature>
<dbReference type="Proteomes" id="UP000515160">
    <property type="component" value="Chromosome 3"/>
</dbReference>
<feature type="region of interest" description="Disordered" evidence="10">
    <location>
        <begin position="316"/>
        <end position="336"/>
    </location>
</feature>
<evidence type="ECO:0000256" key="5">
    <source>
        <dbReference type="ARBA" id="ARBA00022723"/>
    </source>
</evidence>
<dbReference type="SMART" id="SM00332">
    <property type="entry name" value="PP2Cc"/>
    <property type="match status" value="1"/>
</dbReference>
<evidence type="ECO:0000256" key="6">
    <source>
        <dbReference type="ARBA" id="ARBA00022801"/>
    </source>
</evidence>
<dbReference type="InterPro" id="IPR001932">
    <property type="entry name" value="PPM-type_phosphatase-like_dom"/>
</dbReference>
<evidence type="ECO:0000256" key="7">
    <source>
        <dbReference type="ARBA" id="ARBA00022912"/>
    </source>
</evidence>
<evidence type="ECO:0000256" key="2">
    <source>
        <dbReference type="ARBA" id="ARBA00001946"/>
    </source>
</evidence>
<evidence type="ECO:0000313" key="14">
    <source>
        <dbReference type="RefSeq" id="XP_034107356.1"/>
    </source>
</evidence>
<evidence type="ECO:0000256" key="3">
    <source>
        <dbReference type="ARBA" id="ARBA00006702"/>
    </source>
</evidence>
<organism evidence="12 14">
    <name type="scientific">Drosophila albomicans</name>
    <name type="common">Fruit fly</name>
    <dbReference type="NCBI Taxonomy" id="7291"/>
    <lineage>
        <taxon>Eukaryota</taxon>
        <taxon>Metazoa</taxon>
        <taxon>Ecdysozoa</taxon>
        <taxon>Arthropoda</taxon>
        <taxon>Hexapoda</taxon>
        <taxon>Insecta</taxon>
        <taxon>Pterygota</taxon>
        <taxon>Neoptera</taxon>
        <taxon>Endopterygota</taxon>
        <taxon>Diptera</taxon>
        <taxon>Brachycera</taxon>
        <taxon>Muscomorpha</taxon>
        <taxon>Ephydroidea</taxon>
        <taxon>Drosophilidae</taxon>
        <taxon>Drosophila</taxon>
    </lineage>
</organism>
<keyword evidence="12" id="KW-1185">Reference proteome</keyword>
<evidence type="ECO:0000313" key="13">
    <source>
        <dbReference type="RefSeq" id="XP_034107355.1"/>
    </source>
</evidence>
<sequence>MGQSLSEPITTKDTARCANASFLVGSSCMQGWRVEMEDAHTHILSLPDDPPAAFFGVYDGHGGAAVSKFAGKHLHKFITNRPEYFGSSIELAMKRAFLDFDREMLHNGSWGEQMAGSTANVVLIKDRRLYCANAGDSRAIASVGGMMRQLSVDHKPGNESEIKRIVAGGGRVENNRVNGNLALSRALGDFMYKRNTSMKPEEQIVTADPDVLCCDIGEDWEFVVLACDGIWDVMSSPQVADFVRERIAGGMQPDLICEQLMDFCLAPTAYNYGLGGDNMTVILVCFLHGKSYDDLIQRLGGPKIANFETPVGDIGPDLKKKPLNTPNVSKSNMKHA</sequence>
<gene>
    <name evidence="13 14" type="primary">LOC117570039</name>
</gene>
<dbReference type="Pfam" id="PF00481">
    <property type="entry name" value="PP2C"/>
    <property type="match status" value="1"/>
</dbReference>
<name>A0A6P8WUI4_DROAB</name>
<dbReference type="EC" id="3.1.3.16" evidence="4"/>
<keyword evidence="8" id="KW-0464">Manganese</keyword>
<dbReference type="OrthoDB" id="10264738at2759"/>
<protein>
    <recommendedName>
        <fullName evidence="4">protein-serine/threonine phosphatase</fullName>
        <ecNumber evidence="4">3.1.3.16</ecNumber>
    </recommendedName>
</protein>
<dbReference type="AlphaFoldDB" id="A0A6P8WUI4"/>
<dbReference type="RefSeq" id="XP_034107356.1">
    <property type="nucleotide sequence ID" value="XM_034251465.2"/>
</dbReference>
<dbReference type="PROSITE" id="PS51746">
    <property type="entry name" value="PPM_2"/>
    <property type="match status" value="1"/>
</dbReference>
<evidence type="ECO:0000256" key="4">
    <source>
        <dbReference type="ARBA" id="ARBA00013081"/>
    </source>
</evidence>
<reference evidence="13 14" key="1">
    <citation type="submission" date="2025-04" db="UniProtKB">
        <authorList>
            <consortium name="RefSeq"/>
        </authorList>
    </citation>
    <scope>IDENTIFICATION</scope>
    <source>
        <strain evidence="13 14">15112-1751.03</strain>
        <tissue evidence="13 14">Whole Adult</tissue>
    </source>
</reference>
<dbReference type="InterPro" id="IPR000222">
    <property type="entry name" value="PP2C_BS"/>
</dbReference>
<dbReference type="PANTHER" id="PTHR13832:SF565">
    <property type="entry name" value="AT28366P-RELATED"/>
    <property type="match status" value="1"/>
</dbReference>
<dbReference type="FunFam" id="3.60.40.10:FF:000016">
    <property type="entry name" value="Protein phosphatase 2C"/>
    <property type="match status" value="1"/>
</dbReference>
<dbReference type="InterPro" id="IPR015655">
    <property type="entry name" value="PP2C"/>
</dbReference>
<comment type="cofactor">
    <cofactor evidence="1">
        <name>Mn(2+)</name>
        <dbReference type="ChEBI" id="CHEBI:29035"/>
    </cofactor>
</comment>
<dbReference type="Gene3D" id="3.60.40.10">
    <property type="entry name" value="PPM-type phosphatase domain"/>
    <property type="match status" value="1"/>
</dbReference>